<evidence type="ECO:0000313" key="2">
    <source>
        <dbReference type="Proteomes" id="UP001161916"/>
    </source>
</evidence>
<reference evidence="1" key="1">
    <citation type="submission" date="2022-09" db="EMBL/GenBank/DDBJ databases">
        <authorList>
            <person name="Orihara K."/>
        </authorList>
    </citation>
    <scope>NUCLEOTIDE SEQUENCE</scope>
    <source>
        <strain evidence="1">YIT 13062</strain>
    </source>
</reference>
<name>A0AA43T4T4_9BIFI</name>
<gene>
    <name evidence="1" type="ORF">OB951_08815</name>
</gene>
<dbReference type="AlphaFoldDB" id="A0AA43T4T4"/>
<proteinExistence type="predicted"/>
<reference evidence="1" key="2">
    <citation type="journal article" date="2023" name="Gut Microbes">
        <title>Characterization of Bifidobacterium kashiwanohense that utilizes both milk- and plant-derived oligosaccharides.</title>
        <authorList>
            <person name="Orihara K."/>
            <person name="Yahagi K."/>
            <person name="Saito Y."/>
            <person name="Watanabe Y."/>
            <person name="Sasai T."/>
            <person name="Hara T."/>
            <person name="Tsukuda N."/>
            <person name="Oki K."/>
            <person name="Fujimoto J."/>
            <person name="Matsuki T."/>
        </authorList>
    </citation>
    <scope>NUCLEOTIDE SEQUENCE</scope>
    <source>
        <strain evidence="1">YIT 13062</strain>
    </source>
</reference>
<dbReference type="RefSeq" id="WP_117838643.1">
    <property type="nucleotide sequence ID" value="NZ_JAOPMH010000011.1"/>
</dbReference>
<dbReference type="EMBL" id="JAOPMH010000011">
    <property type="protein sequence ID" value="MDH7890689.1"/>
    <property type="molecule type" value="Genomic_DNA"/>
</dbReference>
<evidence type="ECO:0000313" key="1">
    <source>
        <dbReference type="EMBL" id="MDH7890689.1"/>
    </source>
</evidence>
<sequence length="130" mass="15111">MQCDDRGYCSKALKKISKDYRGFKADMERALKLLGDRFCPMTREEPVKPGKLLHRVTVADTYEVWKFSVAVAGSKLRPSQWPRLWFGVVESSKVLVPLVAARHKEYDMDEARFENEALSLMEKYSQEEDF</sequence>
<comment type="caution">
    <text evidence="1">The sequence shown here is derived from an EMBL/GenBank/DDBJ whole genome shotgun (WGS) entry which is preliminary data.</text>
</comment>
<accession>A0AA43T4T4</accession>
<protein>
    <submittedName>
        <fullName evidence="1">Uncharacterized protein</fullName>
    </submittedName>
</protein>
<organism evidence="1 2">
    <name type="scientific">Bifidobacterium catenulatum subsp. kashiwanohense</name>
    <dbReference type="NCBI Taxonomy" id="630129"/>
    <lineage>
        <taxon>Bacteria</taxon>
        <taxon>Bacillati</taxon>
        <taxon>Actinomycetota</taxon>
        <taxon>Actinomycetes</taxon>
        <taxon>Bifidobacteriales</taxon>
        <taxon>Bifidobacteriaceae</taxon>
        <taxon>Bifidobacterium</taxon>
    </lineage>
</organism>
<dbReference type="Proteomes" id="UP001161916">
    <property type="component" value="Unassembled WGS sequence"/>
</dbReference>